<name>A0A8K1CB48_PYTOL</name>
<evidence type="ECO:0000313" key="1">
    <source>
        <dbReference type="EMBL" id="TMW59809.1"/>
    </source>
</evidence>
<dbReference type="AlphaFoldDB" id="A0A8K1CB48"/>
<accession>A0A8K1CB48</accession>
<protein>
    <submittedName>
        <fullName evidence="1">Uncharacterized protein</fullName>
    </submittedName>
</protein>
<dbReference type="EMBL" id="SPLM01000109">
    <property type="protein sequence ID" value="TMW59809.1"/>
    <property type="molecule type" value="Genomic_DNA"/>
</dbReference>
<sequence length="248" mass="28658">MSLTFLRHSTRRSFDHLPSVPETLDDSVGAKQKRKRSNPRLELLNLRSIVSALETQLSELRQLRRDPETFSADGVLLSSVWEDVVSRQLQLRQDAEIENAKLRATLLEYIRVAKAFERLLRKRNSIELVPAPIAFVRKRNRLYQQKNPLDEEYIMDELSHSLIGMYSHVDVVLRDKRFENSGRNPIRDFGLHPDTSTGTSLEILGRGYSHSISKPQLTRYGGSRIAKRSIRCIIAPMQVNQRLQQTIR</sequence>
<gene>
    <name evidence="1" type="ORF">Poli38472_004878</name>
</gene>
<organism evidence="1 2">
    <name type="scientific">Pythium oligandrum</name>
    <name type="common">Mycoparasitic fungus</name>
    <dbReference type="NCBI Taxonomy" id="41045"/>
    <lineage>
        <taxon>Eukaryota</taxon>
        <taxon>Sar</taxon>
        <taxon>Stramenopiles</taxon>
        <taxon>Oomycota</taxon>
        <taxon>Peronosporomycetes</taxon>
        <taxon>Pythiales</taxon>
        <taxon>Pythiaceae</taxon>
        <taxon>Pythium</taxon>
    </lineage>
</organism>
<reference evidence="1" key="1">
    <citation type="submission" date="2019-03" db="EMBL/GenBank/DDBJ databases">
        <title>Long read genome sequence of the mycoparasitic Pythium oligandrum ATCC 38472 isolated from sugarbeet rhizosphere.</title>
        <authorList>
            <person name="Gaulin E."/>
        </authorList>
    </citation>
    <scope>NUCLEOTIDE SEQUENCE</scope>
    <source>
        <strain evidence="1">ATCC 38472_TT</strain>
    </source>
</reference>
<evidence type="ECO:0000313" key="2">
    <source>
        <dbReference type="Proteomes" id="UP000794436"/>
    </source>
</evidence>
<keyword evidence="2" id="KW-1185">Reference proteome</keyword>
<dbReference type="OrthoDB" id="75145at2759"/>
<dbReference type="Proteomes" id="UP000794436">
    <property type="component" value="Unassembled WGS sequence"/>
</dbReference>
<comment type="caution">
    <text evidence="1">The sequence shown here is derived from an EMBL/GenBank/DDBJ whole genome shotgun (WGS) entry which is preliminary data.</text>
</comment>
<proteinExistence type="predicted"/>